<feature type="signal peptide" evidence="1">
    <location>
        <begin position="1"/>
        <end position="22"/>
    </location>
</feature>
<gene>
    <name evidence="2" type="ORF">NQ318_001722</name>
</gene>
<evidence type="ECO:0000256" key="1">
    <source>
        <dbReference type="SAM" id="SignalP"/>
    </source>
</evidence>
<comment type="caution">
    <text evidence="2">The sequence shown here is derived from an EMBL/GenBank/DDBJ whole genome shotgun (WGS) entry which is preliminary data.</text>
</comment>
<dbReference type="AlphaFoldDB" id="A0AAV8XSP9"/>
<proteinExistence type="predicted"/>
<protein>
    <submittedName>
        <fullName evidence="2">Uncharacterized protein</fullName>
    </submittedName>
</protein>
<dbReference type="Proteomes" id="UP001162162">
    <property type="component" value="Unassembled WGS sequence"/>
</dbReference>
<evidence type="ECO:0000313" key="2">
    <source>
        <dbReference type="EMBL" id="KAJ8941870.1"/>
    </source>
</evidence>
<keyword evidence="3" id="KW-1185">Reference proteome</keyword>
<sequence>MNALYVIVSIHILMVLARLNHAYGLSTFGIKSGSQAQGTPSGVGTNGSAEGTPCSNQSNCAVEGTTCIRNLCLCGDNLNPSNGVCKPGLKGAKHICKKDEECVAGADCQESKDPKIRSKTCQCQEGLTEMPSGTCS</sequence>
<dbReference type="EMBL" id="JAPWTK010000348">
    <property type="protein sequence ID" value="KAJ8941870.1"/>
    <property type="molecule type" value="Genomic_DNA"/>
</dbReference>
<organism evidence="2 3">
    <name type="scientific">Aromia moschata</name>
    <dbReference type="NCBI Taxonomy" id="1265417"/>
    <lineage>
        <taxon>Eukaryota</taxon>
        <taxon>Metazoa</taxon>
        <taxon>Ecdysozoa</taxon>
        <taxon>Arthropoda</taxon>
        <taxon>Hexapoda</taxon>
        <taxon>Insecta</taxon>
        <taxon>Pterygota</taxon>
        <taxon>Neoptera</taxon>
        <taxon>Endopterygota</taxon>
        <taxon>Coleoptera</taxon>
        <taxon>Polyphaga</taxon>
        <taxon>Cucujiformia</taxon>
        <taxon>Chrysomeloidea</taxon>
        <taxon>Cerambycidae</taxon>
        <taxon>Cerambycinae</taxon>
        <taxon>Callichromatini</taxon>
        <taxon>Aromia</taxon>
    </lineage>
</organism>
<feature type="chain" id="PRO_5043586297" evidence="1">
    <location>
        <begin position="23"/>
        <end position="136"/>
    </location>
</feature>
<evidence type="ECO:0000313" key="3">
    <source>
        <dbReference type="Proteomes" id="UP001162162"/>
    </source>
</evidence>
<reference evidence="2" key="1">
    <citation type="journal article" date="2023" name="Insect Mol. Biol.">
        <title>Genome sequencing provides insights into the evolution of gene families encoding plant cell wall-degrading enzymes in longhorned beetles.</title>
        <authorList>
            <person name="Shin N.R."/>
            <person name="Okamura Y."/>
            <person name="Kirsch R."/>
            <person name="Pauchet Y."/>
        </authorList>
    </citation>
    <scope>NUCLEOTIDE SEQUENCE</scope>
    <source>
        <strain evidence="2">AMC_N1</strain>
    </source>
</reference>
<feature type="non-terminal residue" evidence="2">
    <location>
        <position position="136"/>
    </location>
</feature>
<accession>A0AAV8XSP9</accession>
<name>A0AAV8XSP9_9CUCU</name>
<keyword evidence="1" id="KW-0732">Signal</keyword>